<dbReference type="CDD" id="cd01671">
    <property type="entry name" value="CARD"/>
    <property type="match status" value="1"/>
</dbReference>
<sequence length="188" mass="21157">MEEHDQKVLCRAWKFLVNDVSDVEGVIDCLFSQEVLTPNSRRRIMQGYNVQSDRMREALDEVIKTPNGLNILRQALLENGENAAAARLEPKAHQKMAGKESSAGPDISIRASMGAANKIKDRTERWITREQDVYVETEGHRRAVRQLQSRKVLVITGPQGSGKSALGHALLRHFSTDHTPLDIHSHEE</sequence>
<evidence type="ECO:0000313" key="2">
    <source>
        <dbReference type="EMBL" id="KAK7476877.1"/>
    </source>
</evidence>
<accession>A0ABD0JPU4</accession>
<name>A0ABD0JPU4_9CAEN</name>
<dbReference type="Pfam" id="PF00619">
    <property type="entry name" value="CARD"/>
    <property type="match status" value="1"/>
</dbReference>
<proteinExistence type="predicted"/>
<feature type="domain" description="CARD" evidence="1">
    <location>
        <begin position="1"/>
        <end position="91"/>
    </location>
</feature>
<dbReference type="EMBL" id="JACVVK020000363">
    <property type="protein sequence ID" value="KAK7476877.1"/>
    <property type="molecule type" value="Genomic_DNA"/>
</dbReference>
<dbReference type="Proteomes" id="UP001519460">
    <property type="component" value="Unassembled WGS sequence"/>
</dbReference>
<keyword evidence="3" id="KW-1185">Reference proteome</keyword>
<protein>
    <recommendedName>
        <fullName evidence="1">CARD domain-containing protein</fullName>
    </recommendedName>
</protein>
<evidence type="ECO:0000259" key="1">
    <source>
        <dbReference type="PROSITE" id="PS50209"/>
    </source>
</evidence>
<organism evidence="2 3">
    <name type="scientific">Batillaria attramentaria</name>
    <dbReference type="NCBI Taxonomy" id="370345"/>
    <lineage>
        <taxon>Eukaryota</taxon>
        <taxon>Metazoa</taxon>
        <taxon>Spiralia</taxon>
        <taxon>Lophotrochozoa</taxon>
        <taxon>Mollusca</taxon>
        <taxon>Gastropoda</taxon>
        <taxon>Caenogastropoda</taxon>
        <taxon>Sorbeoconcha</taxon>
        <taxon>Cerithioidea</taxon>
        <taxon>Batillariidae</taxon>
        <taxon>Batillaria</taxon>
    </lineage>
</organism>
<dbReference type="InterPro" id="IPR049050">
    <property type="entry name" value="nSTAND3"/>
</dbReference>
<dbReference type="InterPro" id="IPR001315">
    <property type="entry name" value="CARD"/>
</dbReference>
<dbReference type="PROSITE" id="PS50209">
    <property type="entry name" value="CARD"/>
    <property type="match status" value="1"/>
</dbReference>
<dbReference type="AlphaFoldDB" id="A0ABD0JPU4"/>
<dbReference type="InterPro" id="IPR011029">
    <property type="entry name" value="DEATH-like_dom_sf"/>
</dbReference>
<evidence type="ECO:0000313" key="3">
    <source>
        <dbReference type="Proteomes" id="UP001519460"/>
    </source>
</evidence>
<dbReference type="SUPFAM" id="SSF47986">
    <property type="entry name" value="DEATH domain"/>
    <property type="match status" value="1"/>
</dbReference>
<comment type="caution">
    <text evidence="2">The sequence shown here is derived from an EMBL/GenBank/DDBJ whole genome shotgun (WGS) entry which is preliminary data.</text>
</comment>
<dbReference type="Gene3D" id="1.10.533.10">
    <property type="entry name" value="Death Domain, Fas"/>
    <property type="match status" value="1"/>
</dbReference>
<dbReference type="InterPro" id="IPR027417">
    <property type="entry name" value="P-loop_NTPase"/>
</dbReference>
<dbReference type="Pfam" id="PF20720">
    <property type="entry name" value="nSTAND3"/>
    <property type="match status" value="1"/>
</dbReference>
<gene>
    <name evidence="2" type="ORF">BaRGS_00031880</name>
</gene>
<dbReference type="Gene3D" id="3.40.50.300">
    <property type="entry name" value="P-loop containing nucleotide triphosphate hydrolases"/>
    <property type="match status" value="1"/>
</dbReference>
<dbReference type="SUPFAM" id="SSF52540">
    <property type="entry name" value="P-loop containing nucleoside triphosphate hydrolases"/>
    <property type="match status" value="1"/>
</dbReference>
<reference evidence="2 3" key="1">
    <citation type="journal article" date="2023" name="Sci. Data">
        <title>Genome assembly of the Korean intertidal mud-creeper Batillaria attramentaria.</title>
        <authorList>
            <person name="Patra A.K."/>
            <person name="Ho P.T."/>
            <person name="Jun S."/>
            <person name="Lee S.J."/>
            <person name="Kim Y."/>
            <person name="Won Y.J."/>
        </authorList>
    </citation>
    <scope>NUCLEOTIDE SEQUENCE [LARGE SCALE GENOMIC DNA]</scope>
    <source>
        <strain evidence="2">Wonlab-2016</strain>
    </source>
</reference>